<proteinExistence type="predicted"/>
<dbReference type="OrthoDB" id="5904191at2"/>
<dbReference type="PANTHER" id="PTHR34501:SF2">
    <property type="entry name" value="OUTER MEMBRANE PORIN F-RELATED"/>
    <property type="match status" value="1"/>
</dbReference>
<reference evidence="6 7" key="1">
    <citation type="submission" date="2019-07" db="EMBL/GenBank/DDBJ databases">
        <title>Whole genome shotgun sequence of Vibrio superstes NBRC 103154.</title>
        <authorList>
            <person name="Hosoyama A."/>
            <person name="Uohara A."/>
            <person name="Ohji S."/>
            <person name="Ichikawa N."/>
        </authorList>
    </citation>
    <scope>NUCLEOTIDE SEQUENCE [LARGE SCALE GENOMIC DNA]</scope>
    <source>
        <strain evidence="6 7">NBRC 103154</strain>
    </source>
</reference>
<feature type="chain" id="PRO_5021928244" evidence="4">
    <location>
        <begin position="21"/>
        <end position="340"/>
    </location>
</feature>
<gene>
    <name evidence="6" type="ORF">VSU01S_27370</name>
</gene>
<evidence type="ECO:0000313" key="7">
    <source>
        <dbReference type="Proteomes" id="UP000321113"/>
    </source>
</evidence>
<evidence type="ECO:0000313" key="6">
    <source>
        <dbReference type="EMBL" id="GEM80492.1"/>
    </source>
</evidence>
<comment type="subcellular location">
    <subcellularLocation>
        <location evidence="1">Cell outer membrane</location>
        <topology evidence="1">Multi-pass membrane protein</topology>
    </subcellularLocation>
</comment>
<dbReference type="InterPro" id="IPR033900">
    <property type="entry name" value="Gram_neg_porin_domain"/>
</dbReference>
<dbReference type="AlphaFoldDB" id="A0A511QV97"/>
<feature type="signal peptide" evidence="4">
    <location>
        <begin position="1"/>
        <end position="20"/>
    </location>
</feature>
<evidence type="ECO:0000259" key="5">
    <source>
        <dbReference type="Pfam" id="PF13609"/>
    </source>
</evidence>
<name>A0A511QV97_9VIBR</name>
<dbReference type="InterPro" id="IPR050298">
    <property type="entry name" value="Gram-neg_bact_OMP"/>
</dbReference>
<comment type="caution">
    <text evidence="6">The sequence shown here is derived from an EMBL/GenBank/DDBJ whole genome shotgun (WGS) entry which is preliminary data.</text>
</comment>
<organism evidence="6 7">
    <name type="scientific">Vibrio superstes NBRC 103154</name>
    <dbReference type="NCBI Taxonomy" id="1219062"/>
    <lineage>
        <taxon>Bacteria</taxon>
        <taxon>Pseudomonadati</taxon>
        <taxon>Pseudomonadota</taxon>
        <taxon>Gammaproteobacteria</taxon>
        <taxon>Vibrionales</taxon>
        <taxon>Vibrionaceae</taxon>
        <taxon>Vibrio</taxon>
    </lineage>
</organism>
<accession>A0A511QV97</accession>
<feature type="domain" description="Porin" evidence="5">
    <location>
        <begin position="7"/>
        <end position="307"/>
    </location>
</feature>
<dbReference type="PANTHER" id="PTHR34501">
    <property type="entry name" value="PROTEIN YDDL-RELATED"/>
    <property type="match status" value="1"/>
</dbReference>
<dbReference type="Pfam" id="PF13609">
    <property type="entry name" value="Porin_4"/>
    <property type="match status" value="1"/>
</dbReference>
<evidence type="ECO:0000256" key="3">
    <source>
        <dbReference type="ARBA" id="ARBA00023136"/>
    </source>
</evidence>
<dbReference type="CDD" id="cd00342">
    <property type="entry name" value="gram_neg_porins"/>
    <property type="match status" value="1"/>
</dbReference>
<protein>
    <submittedName>
        <fullName evidence="6">Porin</fullName>
    </submittedName>
</protein>
<evidence type="ECO:0000256" key="2">
    <source>
        <dbReference type="ARBA" id="ARBA00022729"/>
    </source>
</evidence>
<keyword evidence="2 4" id="KW-0732">Signal</keyword>
<dbReference type="RefSeq" id="WP_119010207.1">
    <property type="nucleotide sequence ID" value="NZ_BJXK01000011.1"/>
</dbReference>
<keyword evidence="3" id="KW-0472">Membrane</keyword>
<keyword evidence="7" id="KW-1185">Reference proteome</keyword>
<sequence length="340" mass="36771">MKKTLLALAVASVAATSVNAAEIYKSEDGSVEFYGQLRQELKFLDSKDHEATLSSGSSRTGVKGSYSITDSVDVIGLVEIGVADGGVTQRQHYVGFAGDFGTFEFGKQWTISDDVYGADYSYFFGGSALRYATLSGALHESQIQYKFDGDAFWVKAAYGLNNDDSNQDLYEAFAGTSFGDLSLHVGAGYTGETTPADPATTVLLENTYAEFTAEYGLGDHLIGFTYYWAELANQDGPEKIDENGFSVAGIFQMMEKTALYAGYEFTMQEANSALGGGDEDGTLVYVGIEHKFNSWARIYGEYGYGDGVTLGYNNQGSDAQVEPQVADGESNFAVGARFYW</sequence>
<evidence type="ECO:0000256" key="1">
    <source>
        <dbReference type="ARBA" id="ARBA00004571"/>
    </source>
</evidence>
<dbReference type="GO" id="GO:0009279">
    <property type="term" value="C:cell outer membrane"/>
    <property type="evidence" value="ECO:0007669"/>
    <property type="project" value="UniProtKB-SubCell"/>
</dbReference>
<dbReference type="SUPFAM" id="SSF56935">
    <property type="entry name" value="Porins"/>
    <property type="match status" value="1"/>
</dbReference>
<dbReference type="Gene3D" id="2.40.160.10">
    <property type="entry name" value="Porin"/>
    <property type="match status" value="1"/>
</dbReference>
<evidence type="ECO:0000256" key="4">
    <source>
        <dbReference type="SAM" id="SignalP"/>
    </source>
</evidence>
<dbReference type="EMBL" id="BJXK01000011">
    <property type="protein sequence ID" value="GEM80492.1"/>
    <property type="molecule type" value="Genomic_DNA"/>
</dbReference>
<dbReference type="Proteomes" id="UP000321113">
    <property type="component" value="Unassembled WGS sequence"/>
</dbReference>
<dbReference type="GO" id="GO:0015288">
    <property type="term" value="F:porin activity"/>
    <property type="evidence" value="ECO:0007669"/>
    <property type="project" value="InterPro"/>
</dbReference>
<dbReference type="InterPro" id="IPR023614">
    <property type="entry name" value="Porin_dom_sf"/>
</dbReference>